<feature type="region of interest" description="Disordered" evidence="1">
    <location>
        <begin position="1"/>
        <end position="65"/>
    </location>
</feature>
<sequence length="114" mass="12478">MPTPNPHNSLPTLITPSKNGHSFQDGNARGTTHAQSRQNESKKETTTNALSQGTRSKENERSAPFLNPVAILSHSRKRTTVAGSREEDEVGIPLLTISHILISSTHFENHQSIT</sequence>
<evidence type="ECO:0000313" key="3">
    <source>
        <dbReference type="Proteomes" id="UP000822688"/>
    </source>
</evidence>
<dbReference type="EMBL" id="CM026427">
    <property type="protein sequence ID" value="KAG0570879.1"/>
    <property type="molecule type" value="Genomic_DNA"/>
</dbReference>
<evidence type="ECO:0000313" key="2">
    <source>
        <dbReference type="EMBL" id="KAG0570879.1"/>
    </source>
</evidence>
<comment type="caution">
    <text evidence="2">The sequence shown here is derived from an EMBL/GenBank/DDBJ whole genome shotgun (WGS) entry which is preliminary data.</text>
</comment>
<protein>
    <submittedName>
        <fullName evidence="2">Uncharacterized protein</fullName>
    </submittedName>
</protein>
<dbReference type="AlphaFoldDB" id="A0A8T0HJB0"/>
<evidence type="ECO:0000256" key="1">
    <source>
        <dbReference type="SAM" id="MobiDB-lite"/>
    </source>
</evidence>
<dbReference type="Proteomes" id="UP000822688">
    <property type="component" value="Chromosome 6"/>
</dbReference>
<reference evidence="2 3" key="1">
    <citation type="submission" date="2020-06" db="EMBL/GenBank/DDBJ databases">
        <title>WGS assembly of Ceratodon purpureus strain R40.</title>
        <authorList>
            <person name="Carey S.B."/>
            <person name="Jenkins J."/>
            <person name="Shu S."/>
            <person name="Lovell J.T."/>
            <person name="Sreedasyam A."/>
            <person name="Maumus F."/>
            <person name="Tiley G.P."/>
            <person name="Fernandez-Pozo N."/>
            <person name="Barry K."/>
            <person name="Chen C."/>
            <person name="Wang M."/>
            <person name="Lipzen A."/>
            <person name="Daum C."/>
            <person name="Saski C.A."/>
            <person name="Payton A.C."/>
            <person name="Mcbreen J.C."/>
            <person name="Conrad R.E."/>
            <person name="Kollar L.M."/>
            <person name="Olsson S."/>
            <person name="Huttunen S."/>
            <person name="Landis J.B."/>
            <person name="Wickett N.J."/>
            <person name="Johnson M.G."/>
            <person name="Rensing S.A."/>
            <person name="Grimwood J."/>
            <person name="Schmutz J."/>
            <person name="Mcdaniel S.F."/>
        </authorList>
    </citation>
    <scope>NUCLEOTIDE SEQUENCE [LARGE SCALE GENOMIC DNA]</scope>
    <source>
        <strain evidence="2 3">R40</strain>
    </source>
</reference>
<keyword evidence="3" id="KW-1185">Reference proteome</keyword>
<gene>
    <name evidence="2" type="ORF">KC19_6G194300</name>
</gene>
<accession>A0A8T0HJB0</accession>
<organism evidence="2 3">
    <name type="scientific">Ceratodon purpureus</name>
    <name type="common">Fire moss</name>
    <name type="synonym">Dicranum purpureum</name>
    <dbReference type="NCBI Taxonomy" id="3225"/>
    <lineage>
        <taxon>Eukaryota</taxon>
        <taxon>Viridiplantae</taxon>
        <taxon>Streptophyta</taxon>
        <taxon>Embryophyta</taxon>
        <taxon>Bryophyta</taxon>
        <taxon>Bryophytina</taxon>
        <taxon>Bryopsida</taxon>
        <taxon>Dicranidae</taxon>
        <taxon>Pseudoditrichales</taxon>
        <taxon>Ditrichaceae</taxon>
        <taxon>Ceratodon</taxon>
    </lineage>
</organism>
<feature type="compositionally biased region" description="Polar residues" evidence="1">
    <location>
        <begin position="1"/>
        <end position="38"/>
    </location>
</feature>
<name>A0A8T0HJB0_CERPU</name>
<proteinExistence type="predicted"/>